<gene>
    <name evidence="2" type="ORF">LCGC14_0944380</name>
</gene>
<proteinExistence type="predicted"/>
<reference evidence="2" key="1">
    <citation type="journal article" date="2015" name="Nature">
        <title>Complex archaea that bridge the gap between prokaryotes and eukaryotes.</title>
        <authorList>
            <person name="Spang A."/>
            <person name="Saw J.H."/>
            <person name="Jorgensen S.L."/>
            <person name="Zaremba-Niedzwiedzka K."/>
            <person name="Martijn J."/>
            <person name="Lind A.E."/>
            <person name="van Eijk R."/>
            <person name="Schleper C."/>
            <person name="Guy L."/>
            <person name="Ettema T.J."/>
        </authorList>
    </citation>
    <scope>NUCLEOTIDE SEQUENCE</scope>
</reference>
<feature type="compositionally biased region" description="Gly residues" evidence="1">
    <location>
        <begin position="99"/>
        <end position="116"/>
    </location>
</feature>
<dbReference type="EMBL" id="LAZR01003322">
    <property type="protein sequence ID" value="KKN19581.1"/>
    <property type="molecule type" value="Genomic_DNA"/>
</dbReference>
<organism evidence="2">
    <name type="scientific">marine sediment metagenome</name>
    <dbReference type="NCBI Taxonomy" id="412755"/>
    <lineage>
        <taxon>unclassified sequences</taxon>
        <taxon>metagenomes</taxon>
        <taxon>ecological metagenomes</taxon>
    </lineage>
</organism>
<evidence type="ECO:0000256" key="1">
    <source>
        <dbReference type="SAM" id="MobiDB-lite"/>
    </source>
</evidence>
<dbReference type="AlphaFoldDB" id="A0A0F9R2Q4"/>
<comment type="caution">
    <text evidence="2">The sequence shown here is derived from an EMBL/GenBank/DDBJ whole genome shotgun (WGS) entry which is preliminary data.</text>
</comment>
<name>A0A0F9R2Q4_9ZZZZ</name>
<sequence>MVVGPNTSMDILRDAVGLTNRADLHKKLKTKKLNNEVRWSEVARIKTDRDHVSPPYRGNTGDREIVPAYNIINPIITGLRGRKTNPQTLPASGSKGRRTAGGGGTTQRGGGGAHLT</sequence>
<feature type="region of interest" description="Disordered" evidence="1">
    <location>
        <begin position="79"/>
        <end position="116"/>
    </location>
</feature>
<protein>
    <submittedName>
        <fullName evidence="2">Uncharacterized protein</fullName>
    </submittedName>
</protein>
<evidence type="ECO:0000313" key="2">
    <source>
        <dbReference type="EMBL" id="KKN19581.1"/>
    </source>
</evidence>
<accession>A0A0F9R2Q4</accession>